<proteinExistence type="inferred from homology"/>
<evidence type="ECO:0000256" key="7">
    <source>
        <dbReference type="RuleBase" id="RU000562"/>
    </source>
</evidence>
<dbReference type="GO" id="GO:0003735">
    <property type="term" value="F:structural constituent of ribosome"/>
    <property type="evidence" value="ECO:0007669"/>
    <property type="project" value="InterPro"/>
</dbReference>
<evidence type="ECO:0000256" key="5">
    <source>
        <dbReference type="ARBA" id="ARBA00023274"/>
    </source>
</evidence>
<keyword evidence="5 6" id="KW-0687">Ribonucleoprotein</keyword>
<dbReference type="EMBL" id="FMJC01000002">
    <property type="protein sequence ID" value="SCM72453.1"/>
    <property type="molecule type" value="Genomic_DNA"/>
</dbReference>
<dbReference type="HAMAP" id="MF_01363">
    <property type="entry name" value="Ribosomal_bL21"/>
    <property type="match status" value="1"/>
</dbReference>
<evidence type="ECO:0000313" key="8">
    <source>
        <dbReference type="EMBL" id="SCM72453.1"/>
    </source>
</evidence>
<evidence type="ECO:0000256" key="2">
    <source>
        <dbReference type="ARBA" id="ARBA00022730"/>
    </source>
</evidence>
<comment type="similarity">
    <text evidence="1 6 7">Belongs to the bacterial ribosomal protein bL21 family.</text>
</comment>
<dbReference type="NCBIfam" id="TIGR00061">
    <property type="entry name" value="L21"/>
    <property type="match status" value="1"/>
</dbReference>
<keyword evidence="2 6" id="KW-0699">rRNA-binding</keyword>
<organism evidence="8">
    <name type="scientific">uncultured Desulfovibrio sp</name>
    <dbReference type="NCBI Taxonomy" id="167968"/>
    <lineage>
        <taxon>Bacteria</taxon>
        <taxon>Pseudomonadati</taxon>
        <taxon>Thermodesulfobacteriota</taxon>
        <taxon>Desulfovibrionia</taxon>
        <taxon>Desulfovibrionales</taxon>
        <taxon>Desulfovibrionaceae</taxon>
        <taxon>Desulfovibrio</taxon>
        <taxon>environmental samples</taxon>
    </lineage>
</organism>
<dbReference type="InterPro" id="IPR028909">
    <property type="entry name" value="bL21-like"/>
</dbReference>
<dbReference type="PANTHER" id="PTHR21349">
    <property type="entry name" value="50S RIBOSOMAL PROTEIN L21"/>
    <property type="match status" value="1"/>
</dbReference>
<dbReference type="GO" id="GO:0019843">
    <property type="term" value="F:rRNA binding"/>
    <property type="evidence" value="ECO:0007669"/>
    <property type="project" value="UniProtKB-UniRule"/>
</dbReference>
<dbReference type="GO" id="GO:0005840">
    <property type="term" value="C:ribosome"/>
    <property type="evidence" value="ECO:0007669"/>
    <property type="project" value="UniProtKB-KW"/>
</dbReference>
<comment type="subunit">
    <text evidence="6">Part of the 50S ribosomal subunit. Contacts protein L20.</text>
</comment>
<sequence length="117" mass="13044">MQWGKYAFLFLEVDIMYAIIETGGKQYRVEEGSKIVVEKLAAQAGSEISLDKVLMVGGAECKIGAPYLAGAAVTAEVVDHGRGPKIKVFKRWRRNDSRKMRGHRQDFTTIRVKSING</sequence>
<keyword evidence="3 6" id="KW-0694">RNA-binding</keyword>
<dbReference type="PANTHER" id="PTHR21349:SF0">
    <property type="entry name" value="LARGE RIBOSOMAL SUBUNIT PROTEIN BL21M"/>
    <property type="match status" value="1"/>
</dbReference>
<comment type="function">
    <text evidence="6 7">This protein binds to 23S rRNA in the presence of protein L20.</text>
</comment>
<dbReference type="InterPro" id="IPR001787">
    <property type="entry name" value="Ribosomal_bL21"/>
</dbReference>
<dbReference type="GO" id="GO:0005737">
    <property type="term" value="C:cytoplasm"/>
    <property type="evidence" value="ECO:0007669"/>
    <property type="project" value="UniProtKB-ARBA"/>
</dbReference>
<dbReference type="GO" id="GO:1990904">
    <property type="term" value="C:ribonucleoprotein complex"/>
    <property type="evidence" value="ECO:0007669"/>
    <property type="project" value="UniProtKB-KW"/>
</dbReference>
<protein>
    <recommendedName>
        <fullName evidence="6">Large ribosomal subunit protein bL21</fullName>
    </recommendedName>
</protein>
<dbReference type="Pfam" id="PF00829">
    <property type="entry name" value="Ribosomal_L21p"/>
    <property type="match status" value="1"/>
</dbReference>
<evidence type="ECO:0000256" key="4">
    <source>
        <dbReference type="ARBA" id="ARBA00022980"/>
    </source>
</evidence>
<evidence type="ECO:0000256" key="1">
    <source>
        <dbReference type="ARBA" id="ARBA00008563"/>
    </source>
</evidence>
<dbReference type="AlphaFoldDB" id="A0A212L4G4"/>
<dbReference type="SUPFAM" id="SSF141091">
    <property type="entry name" value="L21p-like"/>
    <property type="match status" value="1"/>
</dbReference>
<dbReference type="GO" id="GO:0006412">
    <property type="term" value="P:translation"/>
    <property type="evidence" value="ECO:0007669"/>
    <property type="project" value="UniProtKB-UniRule"/>
</dbReference>
<dbReference type="InterPro" id="IPR036164">
    <property type="entry name" value="bL21-like_sf"/>
</dbReference>
<gene>
    <name evidence="6 8" type="primary">rplU</name>
    <name evidence="8" type="ORF">KL86DES1_20624</name>
</gene>
<evidence type="ECO:0000256" key="6">
    <source>
        <dbReference type="HAMAP-Rule" id="MF_01363"/>
    </source>
</evidence>
<evidence type="ECO:0000256" key="3">
    <source>
        <dbReference type="ARBA" id="ARBA00022884"/>
    </source>
</evidence>
<accession>A0A212L4G4</accession>
<name>A0A212L4G4_9BACT</name>
<reference evidence="8" key="1">
    <citation type="submission" date="2016-08" db="EMBL/GenBank/DDBJ databases">
        <authorList>
            <person name="Seilhamer J.J."/>
        </authorList>
    </citation>
    <scope>NUCLEOTIDE SEQUENCE</scope>
    <source>
        <strain evidence="8">86-1</strain>
    </source>
</reference>
<keyword evidence="4 6" id="KW-0689">Ribosomal protein</keyword>